<dbReference type="SUPFAM" id="SSF49299">
    <property type="entry name" value="PKD domain"/>
    <property type="match status" value="5"/>
</dbReference>
<evidence type="ECO:0000313" key="4">
    <source>
        <dbReference type="Proteomes" id="UP000001870"/>
    </source>
</evidence>
<organism evidence="3 4">
    <name type="scientific">Alteromonas mediterranea (strain DSM 17117 / CIP 110805 / LMG 28347 / Deep ecotype)</name>
    <dbReference type="NCBI Taxonomy" id="1774373"/>
    <lineage>
        <taxon>Bacteria</taxon>
        <taxon>Pseudomonadati</taxon>
        <taxon>Pseudomonadota</taxon>
        <taxon>Gammaproteobacteria</taxon>
        <taxon>Alteromonadales</taxon>
        <taxon>Alteromonadaceae</taxon>
        <taxon>Alteromonas/Salinimonas group</taxon>
        <taxon>Alteromonas</taxon>
    </lineage>
</organism>
<dbReference type="SMART" id="SM00089">
    <property type="entry name" value="PKD"/>
    <property type="match status" value="7"/>
</dbReference>
<protein>
    <recommendedName>
        <fullName evidence="2">PKD domain-containing protein</fullName>
    </recommendedName>
</protein>
<dbReference type="InterPro" id="IPR013783">
    <property type="entry name" value="Ig-like_fold"/>
</dbReference>
<accession>F2G5W1</accession>
<gene>
    <name evidence="3" type="ordered locus">MADE_1006950</name>
</gene>
<name>F2G5W1_ALTMD</name>
<dbReference type="HOGENOM" id="CLU_222908_0_0_6"/>
<reference evidence="3 4" key="1">
    <citation type="journal article" date="2008" name="ISME J.">
        <title>Comparative genomics of two ecotypes of the marine planktonic copiotroph Alteromonas macleodii suggests alternative lifestyles associated with different kinds of particulate organic matter.</title>
        <authorList>
            <person name="Ivars-Martinez E."/>
            <person name="Martin-Cuadrado A.B."/>
            <person name="D'Auria G."/>
            <person name="Mira A."/>
            <person name="Ferriera S."/>
            <person name="Johnson J."/>
            <person name="Friedman R."/>
            <person name="Rodriguez-Valera F."/>
        </authorList>
    </citation>
    <scope>NUCLEOTIDE SEQUENCE [LARGE SCALE GENOMIC DNA]</scope>
    <source>
        <strain evidence="4">DSM 17117 / CIP 110805 / LMG 28347 / Deep ecotype</strain>
    </source>
</reference>
<reference evidence="3 4" key="2">
    <citation type="journal article" date="2015" name="Antonie Van Leeuwenhoek">
        <title>Ecophysiological diversity of a novel member of the genus Alteromonas, and description of Alteromonas mediterranea sp. nov.</title>
        <authorList>
            <person name="Ivanova E.P."/>
            <person name="Lopez-Perez M."/>
            <person name="Zabalos M."/>
            <person name="Nguyen S.H."/>
            <person name="Webb H.K."/>
            <person name="Ryan J."/>
            <person name="Lagutin K."/>
            <person name="Vyssotski M."/>
            <person name="Crawford R.J."/>
            <person name="Rodriguez-Valera F."/>
        </authorList>
    </citation>
    <scope>NUCLEOTIDE SEQUENCE [LARGE SCALE GENOMIC DNA]</scope>
    <source>
        <strain evidence="4">DSM 17117 / CIP 110805 / LMG 28347 / Deep ecotype</strain>
    </source>
</reference>
<dbReference type="InterPro" id="IPR000601">
    <property type="entry name" value="PKD_dom"/>
</dbReference>
<feature type="region of interest" description="Disordered" evidence="1">
    <location>
        <begin position="6333"/>
        <end position="6364"/>
    </location>
</feature>
<dbReference type="InterPro" id="IPR022409">
    <property type="entry name" value="PKD/Chitinase_dom"/>
</dbReference>
<dbReference type="EMBL" id="CP001103">
    <property type="protein sequence ID" value="AEA97532.2"/>
    <property type="molecule type" value="Genomic_DNA"/>
</dbReference>
<evidence type="ECO:0000259" key="2">
    <source>
        <dbReference type="PROSITE" id="PS50093"/>
    </source>
</evidence>
<dbReference type="Proteomes" id="UP000001870">
    <property type="component" value="Chromosome"/>
</dbReference>
<dbReference type="Gene3D" id="2.60.40.10">
    <property type="entry name" value="Immunoglobulins"/>
    <property type="match status" value="5"/>
</dbReference>
<proteinExistence type="predicted"/>
<evidence type="ECO:0000313" key="3">
    <source>
        <dbReference type="EMBL" id="AEA97532.2"/>
    </source>
</evidence>
<dbReference type="CDD" id="cd00146">
    <property type="entry name" value="PKD"/>
    <property type="match status" value="1"/>
</dbReference>
<feature type="domain" description="PKD" evidence="2">
    <location>
        <begin position="4738"/>
        <end position="4825"/>
    </location>
</feature>
<sequence length="6572" mass="687813">MATPISNERLVNSIINNSIGANHTAAFADGSYITVWHSTRDVGNSYGIYAQRFNANGTPIGHEFQVNVPFDSYSNQQNPKVTTLADGSFAVTWHGAGEGDGAGIFARHFNASGEPTTANVLINADTSSTQDYPDIATLDDGNIVIGWRSNSSNNPELVFRAFDSSLTPVSTEQAITVQGDTTTYYLDISAHAGGFAATWYPSSNNGVVRFQQFNNELSAEGPTVQVGVQTGGDQDTPKIEYFSNGDFVVVWEENSGFDGSGDGVYAQLFNADGTDASGVFLVNTTTSSSQNRPGVAVLDDDTFVVTWDGRTTLDGSFVSGVVYQQFAQDGTPIGIEMLATTASNSNGSQYTPDITALSNGEFVITWDSDSFTTDDGAQAGIVQRVFSTTNTSVLNIPPEIVGMVDQIVFDENVVNAAPQIIDIAVAVVDTDTANYDGGELSIAYVVGGSSEDSLSIRNQGTGSSQIGVSGNQITYEGNVIGTIVENGDSGSNLLVNLTSNANVESIEALLENVQYANSSQSPQATRTLSIRLDDGTGNTSSNVTTEIIVEQTNDSIASVGTTERVNTYTNSVQSGPSISEFDDGSFIVVWDSYSQNDTNNYGIHAQRFSASGEPVGLELQINQSDFLPSDSTQQHPDVTTFSDGSFMVTWDGAGEVGQDGSGIYGRIFNADGTPATDDFQVNQYTSSTQSDSQITRLSNGNVAVTWQSAGADGSGWSIVTRIFDSNGAPVTDEIVVNSTTTSTQYEPSVDSYDGGYIVGWYSSTQAGGSSSNIVARAVNNDGTFASAELDITLGQAGDQLSVEVNASADGSYVLTWVDHSGNADGSGYGIVAQKFDASHSALTAQIVINENSSSTQYRPDIAQLDNGNYVFTWHDANLGSIMRREFTSDLVPIDSELRVESNINTSVDNPVVIGSGNNYFIAFEQSGTGFDSTDISLNRFGSFADATGPEITGFASSYNFDEALVNAGLVPLELGVSVADVSGAGFDGGTLTVGYNVGSSSDDQLGLLNQGNAAGQVAVSGSSVFFEGTQIGTLFSDGQSGSQLVITFNANATTEAVEGVLEATSYRNTSNSPEESRSISLRLTDANGASSENIDFSVNVSAEIDSTVPAFTASLVNTFTDGVQYKSDIAAFDNGSYVVVWQSEGQENNNGVYSIHGQRFGADGNAIGTEFLVSQESALTVGQSDNDPKVTTFSDGSYVVVWQGFGTNDSVDIKARLFDANGSALGDEFQVNDVVSSSQEYPDVVRLSDGNFAVTWPSAGGDGSSWGVSYRIFQNDGTAVTNELVANTTVTGTQYSPSIDATSAGFAITWYSDNHNGSTSNEIIVQQFANDGTLLGSEIEVTSLSAGNQATPKISYAADGSFVVVWEDTTNLSDGSGSAILAQRYDASGSSLGQTFVVNENPASSQYSPSIDHLPNGNFVITWYSANSNDIFRREFSSDGQPLDGDQLVNIGQQSGTQTRPSVASLGNGDYVITYHDQSSADGSSYGIFQSFFGSQSTNQSPTLAGFTNEVTFAENAVNNAPQILDAAVSFQDSDSTNFEGGVVTLGYIQFGGVEDQLGVNNQGNGLNQIGVSGSTISYSGTVIGNIVNDGQNGATLRIELNINATHEAIEALVQNLTYANTSEAPNAQRTLSLNVEDGDGGSTGNQTITVNVSPDTDGSESVFGPDLVNTFTAGGQFTPDVASFADGSYVVTWVSSTQDDSSWGVYAQRFDANGLAVGNEFLVNTTTASTQSDPAVTVLSDNSFVITWEGNGISDGNGVFAQRYASDGAPVGSEFLLRDGSDNTETLVDVVALSDGKFATTWTDGGADASGWGISVRIFNADGTPAGASFTANTTTSSTQYNSSISSFSGGFVVSWYSTTQAGGDSSDIVMQRFDNNGNAIGSEIDLLIDGSQQNNQVAAFSDGSFVVVFQSTDGSSDGVFAQRYNADGTANGDLIQVNETLTGNQTEPSVATLPNGNFVVGWTGNGVGDNNGAFIREFDSNGVPIDGEVLASSTSVSSVDNISLTGLGSSNNFIAVWADSSLEPDDSSWGVFQNIFGNPSDFNRSTPPSLDDITDTRQIVNSVASTPVRIDADVDFTHISDDFDGGMLEVFYLTQSDADDLIAIETTGTGLGQISISGSDVSFEGTAIGQISSGENGANGNGLSVTFNASATTIAIDALIEHLTYASQNNVENDETISIRVTDGNGVATQGNAIFIDIRSSVSAPDFLMEDFDRDVTFNESDVVGQLALLDSNINFEYKGSNSLDGGYLTLRYISNNETFEDTLGVANIGTGNGQISVSGSTISYEGTAFASIYSSDNGEAGNDLRIDFTTGVTDEAVEALIEALGYSSDSGALNPRSVRLYVYDSANNYSTNIDYSLQFEQAVNDFDLVGEPSLINQVTAGNQTMPSASELSGGGYVVTWTGENGLDGSSNGIFAQIFDENGQAVGNQFVVNTENFGNQTNADVAGLSDGSFVVVWQSVVSESNSDINVYAQRFTASGQALGDQFIVNENLSSTQGTPVVTALATGGFVVAFDTYDSATGDTSGIGIGMRFFDNAGVATTAELLANTSISGSQSNADLAASASAVVATWKSNSGDDVFARIFNPADGTELVSEFKVNTSEGNVLNQPAVTALDDGTFVLVWGHYIDEFAKDFWGFRGQRIDANGNFIGDEFIVNTSETSWNSNDGIDIASLNNGNFAVTWGANAGVYVQEFEATGTTPTKVDGPVLAGSGPSTDHQSTIVSVGNQSAAVIWSGYNLTSPANSTYEIGQQLVGVASDFSDSDGPQIENIPAEITITESTNTEFIFSNVDILDSDSPDFDGGLLTIDIVSGYRDIVNTNQEFADDNFTIENQGVGQGQISVSGSTVSYAGAAIGTIAQDGQAGNGLHIALNTNATLEAVNALIQAIGYSNLSTSPQASREVALRLTDGDGGSSANQVVTLNITEVANGSTPQTSDIQANSFELGNQTTPALAEMSSGGFVMVWTSDANQDGNGQGIFAQRYSDNGAPVGNEIAINTSTLSSQSLPSVAANGNGFVVAWSDTGGVDGSGYGIVAQRFDEFGEPIGGEFVINETTSSTQNDPQIIQLSSGGFAAVWEGNGVGDSSGVFGRLFNEDGTPLSAEFLINESTSGSQFDPSITELASGQLAVTYESSNQITIRLVNADGTTLAPEIIIDRPVTTEREPDITALSNGNFVVSYTINNDGNGSGVFAQLFDSSGNVIGDEIRVNEGITGNQSQSKVDALATGGFIVSYYSSASPDGIFTQEFDADGNAIDGNNQVNLNNVSTDWEPAVLGLSSGGYITAWSGYNVESEVNGSYGVFWRGFGSDGQFSDGAGRIEIAGLPSEIILIESDTPEAFIPSADLFGAESNDFNGGSLTVTAITGYGAQGQFVSANEQDNFSVLSSGNGLGEISVSGSTISYEGTAFASITKDGANGNELHIDFNASANQASINALLQALSYLNSSDGPTLQRTISLRLTDGEGNSTSNNAINFVVEPVADGASPQGDEIQVNTYQENEQRYSEVTELEDGSLVVVWQSQNQDGWGSGIVGQRFDANGSPIGNEFIVNQYTPEGQTYPSVTAVAGGFVVAWEGRGDDDGSGIFGRLFDLNGVQQSDDFIINDTLSSTQSQVRLTSMASGGFAAIFSGNGVGDNSGTFLTTFDANGNRVINETLANAIASGTQSEPDITELANGKLVVTYRTGSDIEAQIFNNDGSAFSGAITVADTSDSEYQPKVAALDNGGFVVTYTDNNDTSNAGVFAQLFDANGQAVGELLRVNEQTSGAQYEPDVTALVGGGFAVSYLDSNNPDSIFVQQFDNDGRIVDGPKRAETNNINGNDEPSITALSNGGFAVTWTSYNTEPDQANSYGILMRMFGSDGQFETSQAPVVEIASNSIEFSESSLNFAPQLLLIGAGVADIDTTDFTNGQLEIARISSYGQGDQLGRQPFFPQDNLGIQNQGSGSNEIAVYGSDVLYEGTVIGTLDSSGTNDTALVVTFNANASAQAIESLLEAVTYRNTSDAPESTRTYSVRLTDGAGGSSIAQSIVVNISQNLDGNLPTLQPERVVNTDATGGQSESQTSALYDSNGALDGYVVSWQGSQSGDVHFQLYDNENNPVGSNQVANTTLTNSQNDITVQSLNNGTFVMTWTSTDSSQDGSGSSIIGRIFNNDGSPFNQAPHNGAEFVVNTEVSSTQSSSQIAVLPNGEFAVVWQTFDSDTGDNSSWGVAMQRFDGTGQALGDELLVNTTVSSSQSTADISALASSTALPDGGYAVSWQSPDANSSGIFAQVFDANGNTVGSEFQVNTTVTGSQTQSAVAGLANGDFVITWTDNTADLSNSGVYAQRFTFNAAGESVAIGDEFRVNQDYLYSQYDPSIVALSGGGFAIAFTGNDGNGDGVFVQEFDQAGRLIDLPQLINQNTSSTQFEPSLAALSDGGFIASWTSWMGGTEGYDVFMQRFGNQVPQTTDFVIQGSEDENIIIDASEFLNAFVDPEGESLQEVAFITLPISGVIALNGIAITPGQILDINALQTGVLTYLGDQDFNGLDSFTWAGSDGANFAEPATTNITVLPVNDAPGMSVGADDTGTESYGIGFSHTINFTDPDGDTLLVNVDWGDGESSQYTTNSGTLNTGHRYLDDGVYTVTVMVDDQSGTAEAIETQTYQATISNVAPSIGLFGNNDVEQDQVYTLRLGNPSDPGDDTVTDFIVDWGDGTVETFNSPGDVTHVYATPGDYEISIDLVDEDGTYEGVSTKDVQVSVPAEVLDVQAISDTTANEGSTFVQAISFTDPTDQNSNGWTYSIDWGDGTVQNDVSIFSRDFNIAHNFSDDGVYDVTVTVSDDVNGQTDIETFTVTVGDVAPTVNLHGGGSVNEGAVYSLTASVFEPGDDPIQEFVIDWGDGTVETISGDEFGTQTHVYSDGPFGFNISVDVVNDDGTFENAGTQFVNVLNVAPSSIITGPTSVDEGSEVTYTFGDIVDPGDDTIANTVIDWGDGTTTAYTGAGEYGHTFADGNAARSIRLLVTDEDADPHVAATLIVDIEDVAPSITVSGASETDEGSVYTLTLADLVEPGDDPVSEYLIDWGDGSAVQSVTELGDVTHTFADGNSSATISVQIVNDEGTFDGGTVDVTINNVAPTLALTGALTSIQNTAYTLTLGAIIDPGDDTIVANGITVNWGDGTTETYSSVGDVSHTYTTVGDFTISVSLEDEDGTFSDVATQAVSVSAPADTVDVASQADAVIDEGDTFTRTINFTDGEDNGAAGYTVDIDWDNDGNVDETFATTSSSFDVSKVFADGASVQTVSITVTDEAGESDTEAFDVTVDNVAPVSSISGPIEVNEGTEAIYTFGDILDPGDDTVANAVIEWGDGTTTAYTGAGDYSHTYADGDSSPVISLIVTDEDGTYTAASLGVAVNDVAPSITVSGASETDEGSVYTLTLADLVEPGDDPVSEYLIDWGDGSAVQSVTELGDVTHTFADGNSSATISVQIVNDEGTFDAGTIDVTINNVAPTLALTGALTSIQNTAYTLNLGAIIDPGDDTIVANGITVNWGDGTTETYSSVGDVSHTYTTVGDFTISVSLEDEDGTFSDVATQAVSVSAPADTIDVAAQGNAAIDEGDTFTRTINFTDGEDNGAAGYTVDIDWDNDGNVDESFATTSNSFDVSKVFADGASTQTVSITVTDEAGESDTEVFDVTVNNVAPVSSISGPIEVNEGTEAIYTFGDILDPGDDTVANAVIEWGDGTTTAYTGAGDYSHTYADGDSSPVISLIVTDEDGTHTAATLGVAVNDVAPSITVSGASETDEGSVYTLTLADLVEPGDDPVSEYLIDWGDGSAVQSVTELGDVTHTFADGDSSATISVQIVNDEGTFDGGTVDVTINNVAPTTSVSSAAIVDANAPFTINFGEVVDPGDDTISNAVINWGDGTTSVYTGAGDYVHSYDGTITNPTIALLITDEDGEFVAASTTITVNEEISEPTATGSIQEFTLRDQEVQLDLQISSEEPVLEVIVDWGDGTSESFNDPNALLHEYGDLGLYDVSVQLVTASGTYDVGVIDDVDVGTRLGDVPAFFNYFDPNAWQNGWTDEGITLAHKSNTADLNEAWSAMSFVGWDSWRIEGQDVAFGHLGVSGRTSQTGSFFQQLDGTEGIRFNIDTSAMSGEIMFTDLYANESGNLDEQARVQFFDESGILVDEYLVTGSASGEVSMSFTTQSAFDYFVVTAGAYDGNGQFVYGSYADDNGVAASGEVNTGSELLIDAIQVGFRGSDNVVNVADELLEVTPDAMMSILPIPEFISAASELENSSGATPLPNVVTMPEQTENDVKSILPTPVRLVGASASVIALDVDAAAGDNDNTQQVTLPAYDKDVMSTLPVVSDPVESDENDSEKVSPDTNKQLEDTGAVGSDSAKAIEGKKDIVSTLPVVGEPIESDEEHDENVSVGSDETASGDEMSLLDSTAKIMQMDDDIMFTLPVISNPVESDEEHDTSALAVSSEPLTAGEDTPIQPEEESIEVKEGIVSTLPVVPDLIDAQEAPSESSLSLAGEVGENFEFDFAELSTDSAGMSKAMTLNYALQRGGQSAALTASNEKQAIIAELALEFDDSENQFMQYDDYLIR</sequence>
<dbReference type="PROSITE" id="PS50093">
    <property type="entry name" value="PKD"/>
    <property type="match status" value="5"/>
</dbReference>
<feature type="compositionally biased region" description="Basic and acidic residues" evidence="1">
    <location>
        <begin position="6343"/>
        <end position="6355"/>
    </location>
</feature>
<feature type="domain" description="PKD" evidence="2">
    <location>
        <begin position="4585"/>
        <end position="4641"/>
    </location>
</feature>
<dbReference type="KEGG" id="amc:MADE_1006950"/>
<feature type="domain" description="PKD" evidence="2">
    <location>
        <begin position="5143"/>
        <end position="5196"/>
    </location>
</feature>
<feature type="region of interest" description="Disordered" evidence="1">
    <location>
        <begin position="6384"/>
        <end position="6407"/>
    </location>
</feature>
<feature type="domain" description="PKD" evidence="2">
    <location>
        <begin position="4670"/>
        <end position="4735"/>
    </location>
</feature>
<dbReference type="InterPro" id="IPR035986">
    <property type="entry name" value="PKD_dom_sf"/>
</dbReference>
<feature type="domain" description="PKD" evidence="2">
    <location>
        <begin position="5514"/>
        <end position="5567"/>
    </location>
</feature>
<dbReference type="RefSeq" id="WP_023559610.1">
    <property type="nucleotide sequence ID" value="NC_011138.3"/>
</dbReference>
<evidence type="ECO:0000256" key="1">
    <source>
        <dbReference type="SAM" id="MobiDB-lite"/>
    </source>
</evidence>
<dbReference type="Pfam" id="PF18911">
    <property type="entry name" value="PKD_4"/>
    <property type="match status" value="3"/>
</dbReference>
<keyword evidence="4" id="KW-1185">Reference proteome</keyword>